<dbReference type="EMBL" id="JAQQAL010000037">
    <property type="protein sequence ID" value="MDC7227980.1"/>
    <property type="molecule type" value="Genomic_DNA"/>
</dbReference>
<dbReference type="AlphaFoldDB" id="A0AAJ1IEV7"/>
<gene>
    <name evidence="1" type="ORF">PQJ61_14540</name>
</gene>
<dbReference type="Proteomes" id="UP001221217">
    <property type="component" value="Unassembled WGS sequence"/>
</dbReference>
<name>A0AAJ1IEV7_9SPIO</name>
<protein>
    <submittedName>
        <fullName evidence="1">Uncharacterized protein</fullName>
    </submittedName>
</protein>
<evidence type="ECO:0000313" key="2">
    <source>
        <dbReference type="Proteomes" id="UP001221217"/>
    </source>
</evidence>
<sequence>MKQFMRATTTNNIFKLKSVNVTNHDEIWQELYDFYEGKTVSLKVTGEFFLKLGIVILQKLYPSKPEEMLEQDSLLSEIIVKLYDYYTDKPNMVKRIFHFFMSVNQLTDIPANTANRKIFYAHFLKKGINLSIDDINKRTNIANKEISMGEYTDEAVDGLFDDVRSEQKIKQDSIQKEKPKIDITQQYDNTSPQEEQVLLDEEVDEAISRAPDRKLSGQRIQSTISEIMDRRKWREKQLVGFYGQLADVSKKRTGQHLIDNPHLFISGMLFPTSDGLLFCSNCANAGQMDYLFQKWLKDEFVEQLSAEDAESNIKAAEGVRKRPN</sequence>
<evidence type="ECO:0000313" key="1">
    <source>
        <dbReference type="EMBL" id="MDC7227980.1"/>
    </source>
</evidence>
<organism evidence="1 2">
    <name type="scientific">Candidatus Thalassospirochaeta sargassi</name>
    <dbReference type="NCBI Taxonomy" id="3119039"/>
    <lineage>
        <taxon>Bacteria</taxon>
        <taxon>Pseudomonadati</taxon>
        <taxon>Spirochaetota</taxon>
        <taxon>Spirochaetia</taxon>
        <taxon>Spirochaetales</taxon>
        <taxon>Spirochaetaceae</taxon>
        <taxon>Candidatus Thalassospirochaeta</taxon>
    </lineage>
</organism>
<accession>A0AAJ1IEV7</accession>
<reference evidence="1 2" key="1">
    <citation type="submission" date="2022-12" db="EMBL/GenBank/DDBJ databases">
        <title>Metagenome assembled genome from gulf of manar.</title>
        <authorList>
            <person name="Kohli P."/>
            <person name="Pk S."/>
            <person name="Venkata Ramana C."/>
            <person name="Sasikala C."/>
        </authorList>
    </citation>
    <scope>NUCLEOTIDE SEQUENCE [LARGE SCALE GENOMIC DNA]</scope>
    <source>
        <strain evidence="1">JB008</strain>
    </source>
</reference>
<proteinExistence type="predicted"/>
<comment type="caution">
    <text evidence="1">The sequence shown here is derived from an EMBL/GenBank/DDBJ whole genome shotgun (WGS) entry which is preliminary data.</text>
</comment>